<dbReference type="EMBL" id="LC545852">
    <property type="protein sequence ID" value="BCG07112.1"/>
    <property type="molecule type" value="Genomic_DNA"/>
</dbReference>
<accession>A0A8X6ENY9</accession>
<geneLocation type="plasmid" evidence="1">
    <name>pSm10-1</name>
</geneLocation>
<dbReference type="RefSeq" id="WP_188240109.1">
    <property type="nucleotide sequence ID" value="NZ_ABLCUZ020000018.1"/>
</dbReference>
<proteinExistence type="predicted"/>
<sequence length="92" mass="10283">MLVLGLVGFLVWMLSILYIGFSATILWSWFIVPFGITPINLAWAIGLACLFGLGRGIPRSSEDNDKLFSELLMPYISTTLLLIIGYISHIFM</sequence>
<organism evidence="1">
    <name type="scientific">Serratia marcescens</name>
    <dbReference type="NCBI Taxonomy" id="615"/>
    <lineage>
        <taxon>Bacteria</taxon>
        <taxon>Pseudomonadati</taxon>
        <taxon>Pseudomonadota</taxon>
        <taxon>Gammaproteobacteria</taxon>
        <taxon>Enterobacterales</taxon>
        <taxon>Yersiniaceae</taxon>
        <taxon>Serratia</taxon>
    </lineage>
</organism>
<evidence type="ECO:0000313" key="1">
    <source>
        <dbReference type="EMBL" id="BCG07112.1"/>
    </source>
</evidence>
<protein>
    <submittedName>
        <fullName evidence="1">Uncharacterized protein</fullName>
    </submittedName>
</protein>
<keyword evidence="1" id="KW-0614">Plasmid</keyword>
<dbReference type="AlphaFoldDB" id="A0A8X6ENY9"/>
<reference evidence="1" key="1">
    <citation type="journal article" date="2021" name="J Glob Antimicrob Resist">
        <title>Genomic characterization and epidemiology of nosocomial Serratia marcescens isolates resistant to ceftazidime and their plasmids mediating rare blaTEM-61.</title>
        <authorList>
            <person name="Hayashi W."/>
            <person name="Yoshida S."/>
            <person name="Izumi K."/>
            <person name="Koide S."/>
            <person name="Soga E."/>
            <person name="Takizawa S."/>
            <person name="Arakawa Y."/>
            <person name="Nagano Y."/>
            <person name="Nagano N."/>
        </authorList>
    </citation>
    <scope>NUCLEOTIDE SEQUENCE</scope>
    <source>
        <strain evidence="1">Sm10</strain>
    </source>
</reference>
<name>A0A8X6ENY9_SERMA</name>